<gene>
    <name evidence="1" type="ORF">JKA74_18835</name>
</gene>
<protein>
    <submittedName>
        <fullName evidence="1">Uncharacterized protein</fullName>
    </submittedName>
</protein>
<dbReference type="EMBL" id="JAEQBW010000014">
    <property type="protein sequence ID" value="MBK6267108.1"/>
    <property type="molecule type" value="Genomic_DNA"/>
</dbReference>
<organism evidence="1 2">
    <name type="scientific">Marivirga aurantiaca</name>
    <dbReference type="NCBI Taxonomy" id="2802615"/>
    <lineage>
        <taxon>Bacteria</taxon>
        <taxon>Pseudomonadati</taxon>
        <taxon>Bacteroidota</taxon>
        <taxon>Cytophagia</taxon>
        <taxon>Cytophagales</taxon>
        <taxon>Marivirgaceae</taxon>
        <taxon>Marivirga</taxon>
    </lineage>
</organism>
<accession>A0A934X188</accession>
<dbReference type="RefSeq" id="WP_201432798.1">
    <property type="nucleotide sequence ID" value="NZ_JAEQBW010000014.1"/>
</dbReference>
<name>A0A934X188_9BACT</name>
<dbReference type="AlphaFoldDB" id="A0A934X188"/>
<reference evidence="1" key="1">
    <citation type="submission" date="2021-01" db="EMBL/GenBank/DDBJ databases">
        <title>Marivirga aurantiaca sp. nov., isolated from intertidal surface sediments.</title>
        <authorList>
            <person name="Zhang M."/>
        </authorList>
    </citation>
    <scope>NUCLEOTIDE SEQUENCE</scope>
    <source>
        <strain evidence="1">S37H4</strain>
    </source>
</reference>
<evidence type="ECO:0000313" key="2">
    <source>
        <dbReference type="Proteomes" id="UP000611723"/>
    </source>
</evidence>
<proteinExistence type="predicted"/>
<sequence>MKLNFKLGMLAIMLIVNACNPEKKEEKTASEAFEKAQKETEEQIKKVVNELPAPSEIPFLLMQTGVEFNKSLTHDLSQVSSYTGNNTKAALNLGIYATDVTYLSAYEKSQEALNYIAAIRPLADQLSLSSSFDPQTVERFEKNLSNTDSMAAIVNMAVANAERHLKATDRPKVAALLLAGSFIEGLYIATALIENYPSDILPEDTRNLILIPLVKVIIDQEEPLKDLIELLKSVEKDDMVQKLLVELELLKGQYKKLNVKELMDQGKGDQLLKDEALDNITNQAGRTRDLLTS</sequence>
<keyword evidence="2" id="KW-1185">Reference proteome</keyword>
<comment type="caution">
    <text evidence="1">The sequence shown here is derived from an EMBL/GenBank/DDBJ whole genome shotgun (WGS) entry which is preliminary data.</text>
</comment>
<evidence type="ECO:0000313" key="1">
    <source>
        <dbReference type="EMBL" id="MBK6267108.1"/>
    </source>
</evidence>
<dbReference type="Proteomes" id="UP000611723">
    <property type="component" value="Unassembled WGS sequence"/>
</dbReference>